<dbReference type="InterPro" id="IPR000086">
    <property type="entry name" value="NUDIX_hydrolase_dom"/>
</dbReference>
<evidence type="ECO:0000313" key="4">
    <source>
        <dbReference type="EMBL" id="TQN46493.1"/>
    </source>
</evidence>
<dbReference type="Pfam" id="PF13223">
    <property type="entry name" value="DUF4031"/>
    <property type="match status" value="1"/>
</dbReference>
<dbReference type="RefSeq" id="WP_141823293.1">
    <property type="nucleotide sequence ID" value="NZ_BAAAQC010000012.1"/>
</dbReference>
<evidence type="ECO:0000313" key="5">
    <source>
        <dbReference type="Proteomes" id="UP000320085"/>
    </source>
</evidence>
<dbReference type="InterPro" id="IPR025109">
    <property type="entry name" value="DUF4031"/>
</dbReference>
<dbReference type="OrthoDB" id="9808993at2"/>
<dbReference type="AlphaFoldDB" id="A0A543PQY9"/>
<gene>
    <name evidence="4" type="ORF">FHX52_3217</name>
</gene>
<accession>A0A543PQY9</accession>
<evidence type="ECO:0000256" key="2">
    <source>
        <dbReference type="ARBA" id="ARBA00022801"/>
    </source>
</evidence>
<dbReference type="PANTHER" id="PTHR43046:SF14">
    <property type="entry name" value="MUTT_NUDIX FAMILY PROTEIN"/>
    <property type="match status" value="1"/>
</dbReference>
<evidence type="ECO:0000256" key="1">
    <source>
        <dbReference type="ARBA" id="ARBA00001946"/>
    </source>
</evidence>
<dbReference type="PROSITE" id="PS51462">
    <property type="entry name" value="NUDIX"/>
    <property type="match status" value="1"/>
</dbReference>
<dbReference type="Gene3D" id="3.90.79.10">
    <property type="entry name" value="Nucleoside Triphosphate Pyrophosphohydrolase"/>
    <property type="match status" value="1"/>
</dbReference>
<dbReference type="GO" id="GO:0016787">
    <property type="term" value="F:hydrolase activity"/>
    <property type="evidence" value="ECO:0007669"/>
    <property type="project" value="UniProtKB-KW"/>
</dbReference>
<feature type="domain" description="Nudix hydrolase" evidence="3">
    <location>
        <begin position="116"/>
        <end position="253"/>
    </location>
</feature>
<dbReference type="InterPro" id="IPR015797">
    <property type="entry name" value="NUDIX_hydrolase-like_dom_sf"/>
</dbReference>
<organism evidence="4 5">
    <name type="scientific">Humibacillus xanthopallidus</name>
    <dbReference type="NCBI Taxonomy" id="412689"/>
    <lineage>
        <taxon>Bacteria</taxon>
        <taxon>Bacillati</taxon>
        <taxon>Actinomycetota</taxon>
        <taxon>Actinomycetes</taxon>
        <taxon>Micrococcales</taxon>
        <taxon>Intrasporangiaceae</taxon>
        <taxon>Humibacillus</taxon>
    </lineage>
</organism>
<keyword evidence="2" id="KW-0378">Hydrolase</keyword>
<dbReference type="Proteomes" id="UP000320085">
    <property type="component" value="Unassembled WGS sequence"/>
</dbReference>
<dbReference type="EMBL" id="VFQF01000002">
    <property type="protein sequence ID" value="TQN46493.1"/>
    <property type="molecule type" value="Genomic_DNA"/>
</dbReference>
<dbReference type="SUPFAM" id="SSF55811">
    <property type="entry name" value="Nudix"/>
    <property type="match status" value="1"/>
</dbReference>
<dbReference type="Pfam" id="PF00293">
    <property type="entry name" value="NUDIX"/>
    <property type="match status" value="1"/>
</dbReference>
<comment type="cofactor">
    <cofactor evidence="1">
        <name>Mg(2+)</name>
        <dbReference type="ChEBI" id="CHEBI:18420"/>
    </cofactor>
</comment>
<reference evidence="4 5" key="1">
    <citation type="submission" date="2019-06" db="EMBL/GenBank/DDBJ databases">
        <title>Sequencing the genomes of 1000 actinobacteria strains.</title>
        <authorList>
            <person name="Klenk H.-P."/>
        </authorList>
    </citation>
    <scope>NUCLEOTIDE SEQUENCE [LARGE SCALE GENOMIC DNA]</scope>
    <source>
        <strain evidence="4 5">DSM 21776</strain>
    </source>
</reference>
<protein>
    <submittedName>
        <fullName evidence="4">8-oxo-dGTP pyrophosphatase MutT (NUDIX family)</fullName>
    </submittedName>
</protein>
<comment type="caution">
    <text evidence="4">The sequence shown here is derived from an EMBL/GenBank/DDBJ whole genome shotgun (WGS) entry which is preliminary data.</text>
</comment>
<evidence type="ECO:0000259" key="3">
    <source>
        <dbReference type="PROSITE" id="PS51462"/>
    </source>
</evidence>
<dbReference type="PANTHER" id="PTHR43046">
    <property type="entry name" value="GDP-MANNOSE MANNOSYL HYDROLASE"/>
    <property type="match status" value="1"/>
</dbReference>
<sequence length="262" mass="29041">MTVWIDEPIWPAHGRLFAHLVSDASYAELHAVARAAGLHPRSFDGDHYDVPDVRWHEAVAAGATPTSGVDLARRLNASGLRLRKRKHDRGVARHLDVSFPNGASDVDLIASSVPVDERRVMAAMVFVRDSGGDFAVVHSVRRREWGSPGGWREPDESPVENAVRETHEETGLLLDPARVSPCGYERFTPRTDDNVIGVDKPYLQVFRTELDAVRPPLTNGDDGIHATRWVTPQEYAALCGHLFWWPLAAEVFPDLRGLVPAP</sequence>
<dbReference type="CDD" id="cd02883">
    <property type="entry name" value="NUDIX_Hydrolase"/>
    <property type="match status" value="1"/>
</dbReference>
<proteinExistence type="predicted"/>
<name>A0A543PQY9_9MICO</name>